<dbReference type="RefSeq" id="WP_377049895.1">
    <property type="nucleotide sequence ID" value="NZ_JBHLVZ010000013.1"/>
</dbReference>
<dbReference type="InterPro" id="IPR000873">
    <property type="entry name" value="AMP-dep_synth/lig_dom"/>
</dbReference>
<evidence type="ECO:0000256" key="3">
    <source>
        <dbReference type="ARBA" id="ARBA00022598"/>
    </source>
</evidence>
<evidence type="ECO:0000256" key="5">
    <source>
        <dbReference type="ARBA" id="ARBA00026121"/>
    </source>
</evidence>
<dbReference type="InterPro" id="IPR042099">
    <property type="entry name" value="ANL_N_sf"/>
</dbReference>
<organism evidence="10 11">
    <name type="scientific">Muricoccus vinaceus</name>
    <dbReference type="NCBI Taxonomy" id="424704"/>
    <lineage>
        <taxon>Bacteria</taxon>
        <taxon>Pseudomonadati</taxon>
        <taxon>Pseudomonadota</taxon>
        <taxon>Alphaproteobacteria</taxon>
        <taxon>Acetobacterales</taxon>
        <taxon>Roseomonadaceae</taxon>
        <taxon>Muricoccus</taxon>
    </lineage>
</organism>
<dbReference type="InterPro" id="IPR025110">
    <property type="entry name" value="AMP-bd_C"/>
</dbReference>
<comment type="pathway">
    <text evidence="2">Lipid metabolism; fatty acid beta-oxidation.</text>
</comment>
<evidence type="ECO:0000313" key="11">
    <source>
        <dbReference type="Proteomes" id="UP001589789"/>
    </source>
</evidence>
<feature type="domain" description="AMP-binding enzyme C-terminal" evidence="9">
    <location>
        <begin position="458"/>
        <end position="533"/>
    </location>
</feature>
<evidence type="ECO:0000256" key="2">
    <source>
        <dbReference type="ARBA" id="ARBA00005005"/>
    </source>
</evidence>
<evidence type="ECO:0000313" key="10">
    <source>
        <dbReference type="EMBL" id="MFC0385750.1"/>
    </source>
</evidence>
<dbReference type="PANTHER" id="PTHR43767:SF8">
    <property type="entry name" value="LONG-CHAIN-FATTY-ACID--COA LIGASE"/>
    <property type="match status" value="1"/>
</dbReference>
<comment type="subcellular location">
    <subcellularLocation>
        <location evidence="1">Membrane</location>
        <topology evidence="1">Peripheral membrane protein</topology>
    </subcellularLocation>
</comment>
<dbReference type="PANTHER" id="PTHR43767">
    <property type="entry name" value="LONG-CHAIN-FATTY-ACID--COA LIGASE"/>
    <property type="match status" value="1"/>
</dbReference>
<evidence type="ECO:0000259" key="8">
    <source>
        <dbReference type="Pfam" id="PF00501"/>
    </source>
</evidence>
<gene>
    <name evidence="10" type="ORF">ACFFIC_09290</name>
</gene>
<evidence type="ECO:0000256" key="1">
    <source>
        <dbReference type="ARBA" id="ARBA00004170"/>
    </source>
</evidence>
<feature type="domain" description="AMP-dependent synthetase/ligase" evidence="8">
    <location>
        <begin position="36"/>
        <end position="407"/>
    </location>
</feature>
<dbReference type="InterPro" id="IPR045851">
    <property type="entry name" value="AMP-bd_C_sf"/>
</dbReference>
<protein>
    <recommendedName>
        <fullName evidence="6">Long-chain-fatty-acid--CoA ligase</fullName>
        <ecNumber evidence="5">6.2.1.3</ecNumber>
    </recommendedName>
    <alternativeName>
        <fullName evidence="7">Long-chain acyl-CoA synthetase</fullName>
    </alternativeName>
</protein>
<dbReference type="InterPro" id="IPR050237">
    <property type="entry name" value="ATP-dep_AMP-bd_enzyme"/>
</dbReference>
<evidence type="ECO:0000256" key="7">
    <source>
        <dbReference type="ARBA" id="ARBA00042773"/>
    </source>
</evidence>
<dbReference type="CDD" id="cd05936">
    <property type="entry name" value="FC-FACS_FadD_like"/>
    <property type="match status" value="1"/>
</dbReference>
<dbReference type="EC" id="6.2.1.3" evidence="5"/>
<keyword evidence="4" id="KW-0472">Membrane</keyword>
<dbReference type="Gene3D" id="3.40.50.12780">
    <property type="entry name" value="N-terminal domain of ligase-like"/>
    <property type="match status" value="1"/>
</dbReference>
<accession>A0ABV6ISN8</accession>
<dbReference type="InterPro" id="IPR020845">
    <property type="entry name" value="AMP-binding_CS"/>
</dbReference>
<dbReference type="Pfam" id="PF13193">
    <property type="entry name" value="AMP-binding_C"/>
    <property type="match status" value="1"/>
</dbReference>
<evidence type="ECO:0000259" key="9">
    <source>
        <dbReference type="Pfam" id="PF13193"/>
    </source>
</evidence>
<dbReference type="EMBL" id="JBHLVZ010000013">
    <property type="protein sequence ID" value="MFC0385750.1"/>
    <property type="molecule type" value="Genomic_DNA"/>
</dbReference>
<name>A0ABV6ISN8_9PROT</name>
<evidence type="ECO:0000256" key="4">
    <source>
        <dbReference type="ARBA" id="ARBA00023136"/>
    </source>
</evidence>
<dbReference type="Proteomes" id="UP001589789">
    <property type="component" value="Unassembled WGS sequence"/>
</dbReference>
<reference evidence="10 11" key="1">
    <citation type="submission" date="2024-09" db="EMBL/GenBank/DDBJ databases">
        <authorList>
            <person name="Sun Q."/>
            <person name="Mori K."/>
        </authorList>
    </citation>
    <scope>NUCLEOTIDE SEQUENCE [LARGE SCALE GENOMIC DNA]</scope>
    <source>
        <strain evidence="10 11">CCM 7468</strain>
    </source>
</reference>
<keyword evidence="11" id="KW-1185">Reference proteome</keyword>
<keyword evidence="3" id="KW-0436">Ligase</keyword>
<dbReference type="SUPFAM" id="SSF56801">
    <property type="entry name" value="Acetyl-CoA synthetase-like"/>
    <property type="match status" value="1"/>
</dbReference>
<proteinExistence type="predicted"/>
<evidence type="ECO:0000256" key="6">
    <source>
        <dbReference type="ARBA" id="ARBA00039545"/>
    </source>
</evidence>
<sequence>MAEAARLRPWLAAYPPGCRWDAPIRPGTLGALLDGAVARWSARPALEYRGRQTSYATLDAAVDRLAAGLQHLGITPGLPVALLLPNTPWHPVCFLALARLGARVVHLSPLDARRVLHHKMTDSGARTVITTDLPGMLPTALELLESGIADRVLLGEDAAWGGEAGEGDPRALLLSTLGAGLPPARLPEVSPDDIALLQYTGGTTGLPKGAMLTHANLTATVDIYRHWQDGGVLAEGEQRVMGVLPLFHIYALSSVLLRHLACGNEILLRPRFDAETALRDLQARRVTVMPGVPTMWIALLKHPDAPGTDFSSLRACISGGAPLPFEVGARVEALLGQRLHIGWGMTETSPAGTRVPVAATLRPGIIGVPLPGVDMRIVALDDPARPLPPGEAGEIAIRGPNVFAGYWNQPAETAAAFRDGWFLTGDIGRMEPDGMFFLMDRRKNMIISGGFNVYPAAIEGAIYEHPDVHEVVVIGIPDSYRGQSAKAFVTLRPGAPELTLDALRDFLRDRLGRHEMPAALELRTELPRSPAGKLLASALAAEEMARNAPPRESPPA</sequence>
<dbReference type="Gene3D" id="3.30.300.30">
    <property type="match status" value="1"/>
</dbReference>
<dbReference type="PROSITE" id="PS00455">
    <property type="entry name" value="AMP_BINDING"/>
    <property type="match status" value="1"/>
</dbReference>
<dbReference type="Pfam" id="PF00501">
    <property type="entry name" value="AMP-binding"/>
    <property type="match status" value="1"/>
</dbReference>
<comment type="caution">
    <text evidence="10">The sequence shown here is derived from an EMBL/GenBank/DDBJ whole genome shotgun (WGS) entry which is preliminary data.</text>
</comment>